<comment type="caution">
    <text evidence="1">The sequence shown here is derived from an EMBL/GenBank/DDBJ whole genome shotgun (WGS) entry which is preliminary data.</text>
</comment>
<protein>
    <submittedName>
        <fullName evidence="1">Uncharacterized protein</fullName>
    </submittedName>
</protein>
<gene>
    <name evidence="1" type="ORF">PXEA_LOCUS15911</name>
</gene>
<sequence length="132" mass="14370">MCPSSVVGPSTRLQESEPHLISVQLPSSTGDPIQPSHHCAYVKATELPNSCIRNADLEKEDKIRMGELVTNTVPVFEMIGTVDATSPKPLPSTLKDTEMVVIKLIPIEGQVLFNGQVQKTYLEVLSEAIVSK</sequence>
<reference evidence="1" key="1">
    <citation type="submission" date="2018-11" db="EMBL/GenBank/DDBJ databases">
        <authorList>
            <consortium name="Pathogen Informatics"/>
        </authorList>
    </citation>
    <scope>NUCLEOTIDE SEQUENCE</scope>
</reference>
<dbReference type="EMBL" id="CAAALY010056601">
    <property type="protein sequence ID" value="VEL22471.1"/>
    <property type="molecule type" value="Genomic_DNA"/>
</dbReference>
<evidence type="ECO:0000313" key="2">
    <source>
        <dbReference type="Proteomes" id="UP000784294"/>
    </source>
</evidence>
<keyword evidence="2" id="KW-1185">Reference proteome</keyword>
<evidence type="ECO:0000313" key="1">
    <source>
        <dbReference type="EMBL" id="VEL22471.1"/>
    </source>
</evidence>
<name>A0A448WX72_9PLAT</name>
<accession>A0A448WX72</accession>
<dbReference type="OrthoDB" id="6161556at2759"/>
<organism evidence="1 2">
    <name type="scientific">Protopolystoma xenopodis</name>
    <dbReference type="NCBI Taxonomy" id="117903"/>
    <lineage>
        <taxon>Eukaryota</taxon>
        <taxon>Metazoa</taxon>
        <taxon>Spiralia</taxon>
        <taxon>Lophotrochozoa</taxon>
        <taxon>Platyhelminthes</taxon>
        <taxon>Monogenea</taxon>
        <taxon>Polyopisthocotylea</taxon>
        <taxon>Polystomatidea</taxon>
        <taxon>Polystomatidae</taxon>
        <taxon>Protopolystoma</taxon>
    </lineage>
</organism>
<dbReference type="AlphaFoldDB" id="A0A448WX72"/>
<dbReference type="Proteomes" id="UP000784294">
    <property type="component" value="Unassembled WGS sequence"/>
</dbReference>
<proteinExistence type="predicted"/>